<dbReference type="EMBL" id="LAZR01069978">
    <property type="protein sequence ID" value="KKK46639.1"/>
    <property type="molecule type" value="Genomic_DNA"/>
</dbReference>
<proteinExistence type="predicted"/>
<name>A0A0F8XXC6_9ZZZZ</name>
<comment type="caution">
    <text evidence="1">The sequence shown here is derived from an EMBL/GenBank/DDBJ whole genome shotgun (WGS) entry which is preliminary data.</text>
</comment>
<dbReference type="InterPro" id="IPR007115">
    <property type="entry name" value="6-PTP_synth/QueD"/>
</dbReference>
<accession>A0A0F8XXC6</accession>
<protein>
    <recommendedName>
        <fullName evidence="2">6-pyruvoyltetrahydropterin synthase</fullName>
    </recommendedName>
</protein>
<evidence type="ECO:0000313" key="1">
    <source>
        <dbReference type="EMBL" id="KKK46639.1"/>
    </source>
</evidence>
<gene>
    <name evidence="1" type="ORF">LCGC14_3163240</name>
</gene>
<feature type="non-terminal residue" evidence="1">
    <location>
        <position position="1"/>
    </location>
</feature>
<organism evidence="1">
    <name type="scientific">marine sediment metagenome</name>
    <dbReference type="NCBI Taxonomy" id="412755"/>
    <lineage>
        <taxon>unclassified sequences</taxon>
        <taxon>metagenomes</taxon>
        <taxon>ecological metagenomes</taxon>
    </lineage>
</organism>
<dbReference type="Gene3D" id="3.30.479.10">
    <property type="entry name" value="6-pyruvoyl tetrahydropterin synthase/QueD"/>
    <property type="match status" value="1"/>
</dbReference>
<dbReference type="SUPFAM" id="SSF55620">
    <property type="entry name" value="Tetrahydrobiopterin biosynthesis enzymes-like"/>
    <property type="match status" value="1"/>
</dbReference>
<reference evidence="1" key="1">
    <citation type="journal article" date="2015" name="Nature">
        <title>Complex archaea that bridge the gap between prokaryotes and eukaryotes.</title>
        <authorList>
            <person name="Spang A."/>
            <person name="Saw J.H."/>
            <person name="Jorgensen S.L."/>
            <person name="Zaremba-Niedzwiedzka K."/>
            <person name="Martijn J."/>
            <person name="Lind A.E."/>
            <person name="van Eijk R."/>
            <person name="Schleper C."/>
            <person name="Guy L."/>
            <person name="Ettema T.J."/>
        </authorList>
    </citation>
    <scope>NUCLEOTIDE SEQUENCE</scope>
</reference>
<evidence type="ECO:0008006" key="2">
    <source>
        <dbReference type="Google" id="ProtNLM"/>
    </source>
</evidence>
<dbReference type="InterPro" id="IPR038418">
    <property type="entry name" value="6-PTP_synth/QueD_sf"/>
</dbReference>
<sequence length="72" mass="8174">PYNVPTKLGQMEPLEAPGVSMCLISAPPTAEILAQHWATELQEAFEEDNHREFKLVKLVVYETPNCMVEYIL</sequence>
<dbReference type="AlphaFoldDB" id="A0A0F8XXC6"/>
<dbReference type="Pfam" id="PF01242">
    <property type="entry name" value="PTPS"/>
    <property type="match status" value="1"/>
</dbReference>